<proteinExistence type="predicted"/>
<evidence type="ECO:0000256" key="1">
    <source>
        <dbReference type="SAM" id="Phobius"/>
    </source>
</evidence>
<protein>
    <submittedName>
        <fullName evidence="2">Uncharacterized protein</fullName>
    </submittedName>
</protein>
<organism evidence="2 3">
    <name type="scientific">Anaeramoeba ignava</name>
    <name type="common">Anaerobic marine amoeba</name>
    <dbReference type="NCBI Taxonomy" id="1746090"/>
    <lineage>
        <taxon>Eukaryota</taxon>
        <taxon>Metamonada</taxon>
        <taxon>Anaeramoebidae</taxon>
        <taxon>Anaeramoeba</taxon>
    </lineage>
</organism>
<feature type="transmembrane region" description="Helical" evidence="1">
    <location>
        <begin position="81"/>
        <end position="102"/>
    </location>
</feature>
<dbReference type="AlphaFoldDB" id="A0A9Q0L5C9"/>
<accession>A0A9Q0L5C9</accession>
<feature type="transmembrane region" description="Helical" evidence="1">
    <location>
        <begin position="152"/>
        <end position="175"/>
    </location>
</feature>
<keyword evidence="1" id="KW-0472">Membrane</keyword>
<dbReference type="EMBL" id="JAPDFW010000147">
    <property type="protein sequence ID" value="KAJ5066213.1"/>
    <property type="molecule type" value="Genomic_DNA"/>
</dbReference>
<gene>
    <name evidence="2" type="ORF">M0811_03546</name>
</gene>
<keyword evidence="1" id="KW-1133">Transmembrane helix</keyword>
<feature type="transmembrane region" description="Helical" evidence="1">
    <location>
        <begin position="108"/>
        <end position="131"/>
    </location>
</feature>
<name>A0A9Q0L5C9_ANAIG</name>
<evidence type="ECO:0000313" key="3">
    <source>
        <dbReference type="Proteomes" id="UP001149090"/>
    </source>
</evidence>
<keyword evidence="1" id="KW-0812">Transmembrane</keyword>
<sequence>MHPLLIFSRILVVFSTIFAFLGWVIPCLWQENYKVYSGYSYRTNIIYCGNFQCTCSGPDCPTELTKFSDWKNIDLDVRNGLIISMILGGIGMIHIFIAVSLFSKRSPYAQYAFSAGGLVTFIGLMSFIGLFQKSSYYDAIIDLDKGNPYFSWSYSASTAFQILVFIFAVFLQITITKLKRI</sequence>
<dbReference type="Proteomes" id="UP001149090">
    <property type="component" value="Unassembled WGS sequence"/>
</dbReference>
<comment type="caution">
    <text evidence="2">The sequence shown here is derived from an EMBL/GenBank/DDBJ whole genome shotgun (WGS) entry which is preliminary data.</text>
</comment>
<feature type="transmembrane region" description="Helical" evidence="1">
    <location>
        <begin position="6"/>
        <end position="29"/>
    </location>
</feature>
<reference evidence="2" key="1">
    <citation type="submission" date="2022-10" db="EMBL/GenBank/DDBJ databases">
        <title>Novel sulphate-reducing endosymbionts in the free-living metamonad Anaeramoeba.</title>
        <authorList>
            <person name="Jerlstrom-Hultqvist J."/>
            <person name="Cepicka I."/>
            <person name="Gallot-Lavallee L."/>
            <person name="Salas-Leiva D."/>
            <person name="Curtis B.A."/>
            <person name="Zahonova K."/>
            <person name="Pipaliya S."/>
            <person name="Dacks J."/>
            <person name="Roger A.J."/>
        </authorList>
    </citation>
    <scope>NUCLEOTIDE SEQUENCE</scope>
    <source>
        <strain evidence="2">BMAN</strain>
    </source>
</reference>
<keyword evidence="3" id="KW-1185">Reference proteome</keyword>
<evidence type="ECO:0000313" key="2">
    <source>
        <dbReference type="EMBL" id="KAJ5066213.1"/>
    </source>
</evidence>